<protein>
    <submittedName>
        <fullName evidence="5">Protein DGCR14</fullName>
    </submittedName>
</protein>
<evidence type="ECO:0000256" key="1">
    <source>
        <dbReference type="ARBA" id="ARBA00004123"/>
    </source>
</evidence>
<feature type="region of interest" description="Disordered" evidence="4">
    <location>
        <begin position="236"/>
        <end position="256"/>
    </location>
</feature>
<dbReference type="AlphaFoldDB" id="A0A1U7LG50"/>
<comment type="caution">
    <text evidence="5">The sequence shown here is derived from an EMBL/GenBank/DDBJ whole genome shotgun (WGS) entry which is preliminary data.</text>
</comment>
<sequence length="372" mass="41939">MGGLRARAIEYFTITCAKYRVRSMSDSTELAVRPNDNTITAAVPPLKKLKRPAVVLEEDEYIEALSKIIERDFFPQLAELRAYNEYMDALQSKNAVWIESSARRLANPEQPKEKDTEKYDMSKRLDTFQAMYTSEDNASFIGLLDHTNEQRRKARQWAWEGNRIKNNSRTKDNHNQIACIDNRPASVQSWNHNPMNSLMYFPEGIDEPLVCDRSAPKVISHAATRLQTLKDTLEEPALSKESSTVTSTNEPSVRGYTFVDPEAAPAELGAPPLTWGSIESTPLRITRTPGFKMQEMPRRDILASKLVDKNSKSRKIPKFSSGPDLKKAMMSPAGQRLLGMTSGDSNSLRTALRTPARSRLKEGWTVTPKGKM</sequence>
<name>A0A1U7LG50_NEOID</name>
<feature type="compositionally biased region" description="Polar residues" evidence="4">
    <location>
        <begin position="240"/>
        <end position="251"/>
    </location>
</feature>
<comment type="similarity">
    <text evidence="2">Belongs to the ESS2 family.</text>
</comment>
<dbReference type="EMBL" id="LXFE01004415">
    <property type="protein sequence ID" value="OLL21630.1"/>
    <property type="molecule type" value="Genomic_DNA"/>
</dbReference>
<evidence type="ECO:0000313" key="6">
    <source>
        <dbReference type="Proteomes" id="UP000186594"/>
    </source>
</evidence>
<reference evidence="5 6" key="1">
    <citation type="submission" date="2016-04" db="EMBL/GenBank/DDBJ databases">
        <title>Evolutionary innovation and constraint leading to complex multicellularity in the Ascomycota.</title>
        <authorList>
            <person name="Cisse O."/>
            <person name="Nguyen A."/>
            <person name="Hewitt D.A."/>
            <person name="Jedd G."/>
            <person name="Stajich J.E."/>
        </authorList>
    </citation>
    <scope>NUCLEOTIDE SEQUENCE [LARGE SCALE GENOMIC DNA]</scope>
    <source>
        <strain evidence="5 6">DAH-3</strain>
    </source>
</reference>
<keyword evidence="3" id="KW-0539">Nucleus</keyword>
<dbReference type="InterPro" id="IPR019148">
    <property type="entry name" value="Nuclear_protein_DGCR14_ESS-2"/>
</dbReference>
<evidence type="ECO:0000256" key="3">
    <source>
        <dbReference type="ARBA" id="ARBA00023242"/>
    </source>
</evidence>
<gene>
    <name evidence="5" type="ORF">NEOLI_001451</name>
</gene>
<evidence type="ECO:0000313" key="5">
    <source>
        <dbReference type="EMBL" id="OLL21630.1"/>
    </source>
</evidence>
<accession>A0A1U7LG50</accession>
<dbReference type="PANTHER" id="PTHR12940:SF0">
    <property type="entry name" value="SPLICING FACTOR ESS-2 HOMOLOG"/>
    <property type="match status" value="1"/>
</dbReference>
<dbReference type="PANTHER" id="PTHR12940">
    <property type="entry name" value="ES-2 PROTEIN - RELATED"/>
    <property type="match status" value="1"/>
</dbReference>
<dbReference type="OrthoDB" id="19679at2759"/>
<dbReference type="Pfam" id="PF09751">
    <property type="entry name" value="Es2"/>
    <property type="match status" value="1"/>
</dbReference>
<dbReference type="OMA" id="AQNDYLD"/>
<dbReference type="Proteomes" id="UP000186594">
    <property type="component" value="Unassembled WGS sequence"/>
</dbReference>
<dbReference type="STRING" id="1198029.A0A1U7LG50"/>
<proteinExistence type="inferred from homology"/>
<keyword evidence="6" id="KW-1185">Reference proteome</keyword>
<evidence type="ECO:0000256" key="2">
    <source>
        <dbReference type="ARBA" id="ARBA00009072"/>
    </source>
</evidence>
<comment type="subcellular location">
    <subcellularLocation>
        <location evidence="1">Nucleus</location>
    </subcellularLocation>
</comment>
<evidence type="ECO:0000256" key="4">
    <source>
        <dbReference type="SAM" id="MobiDB-lite"/>
    </source>
</evidence>
<dbReference type="GO" id="GO:0071013">
    <property type="term" value="C:catalytic step 2 spliceosome"/>
    <property type="evidence" value="ECO:0007669"/>
    <property type="project" value="TreeGrafter"/>
</dbReference>
<organism evidence="5 6">
    <name type="scientific">Neolecta irregularis (strain DAH-3)</name>
    <dbReference type="NCBI Taxonomy" id="1198029"/>
    <lineage>
        <taxon>Eukaryota</taxon>
        <taxon>Fungi</taxon>
        <taxon>Dikarya</taxon>
        <taxon>Ascomycota</taxon>
        <taxon>Taphrinomycotina</taxon>
        <taxon>Neolectales</taxon>
        <taxon>Neolectaceae</taxon>
        <taxon>Neolecta</taxon>
    </lineage>
</organism>